<evidence type="ECO:0000313" key="1">
    <source>
        <dbReference type="EMBL" id="CQR59716.1"/>
    </source>
</evidence>
<protein>
    <submittedName>
        <fullName evidence="1">Uncharacterized protein</fullName>
    </submittedName>
</protein>
<dbReference type="Proteomes" id="UP000035016">
    <property type="component" value="Chromosome Chromosome"/>
</dbReference>
<accession>A0A0F7VS42</accession>
<dbReference type="KEGG" id="sle:sle_02540"/>
<name>A0A0F7VS42_STRLW</name>
<gene>
    <name evidence="1" type="primary">sle_02540</name>
</gene>
<evidence type="ECO:0000313" key="2">
    <source>
        <dbReference type="Proteomes" id="UP000035016"/>
    </source>
</evidence>
<sequence length="147" mass="14779">MAAFSSAWISLLGESGVVVDGGVDVVEAHATAGAAAGLAAQDLVAATVGDSAELLDVDVDEFPGTVALVAADDRGDTNGMADAFVRDLRTGAVQRGGVADDGTRSNGRTGLLTIDASGRTVSFDSGADNLVPGDANGRTDVFTRRLR</sequence>
<dbReference type="AlphaFoldDB" id="A0A0F7VS42"/>
<organism evidence="1 2">
    <name type="scientific">Streptomyces leeuwenhoekii</name>
    <dbReference type="NCBI Taxonomy" id="1437453"/>
    <lineage>
        <taxon>Bacteria</taxon>
        <taxon>Bacillati</taxon>
        <taxon>Actinomycetota</taxon>
        <taxon>Actinomycetes</taxon>
        <taxon>Kitasatosporales</taxon>
        <taxon>Streptomycetaceae</taxon>
        <taxon>Streptomyces</taxon>
    </lineage>
</organism>
<reference evidence="1 2" key="1">
    <citation type="submission" date="2015-02" db="EMBL/GenBank/DDBJ databases">
        <authorList>
            <person name="Gomez-Escribano P.J."/>
        </authorList>
    </citation>
    <scope>NUCLEOTIDE SEQUENCE [LARGE SCALE GENOMIC DNA]</scope>
    <source>
        <strain evidence="2">C34 (DSM 42122 / NRRL B-24963)</strain>
    </source>
</reference>
<dbReference type="EMBL" id="LN831790">
    <property type="protein sequence ID" value="CQR59716.1"/>
    <property type="molecule type" value="Genomic_DNA"/>
</dbReference>
<proteinExistence type="predicted"/>